<evidence type="ECO:0000256" key="1">
    <source>
        <dbReference type="SAM" id="SignalP"/>
    </source>
</evidence>
<sequence length="352" mass="39754">MKGYLSGVALMLLSASVAATQLDIKNIDYGVDMYRLPWLTSSDNPKVAKRINDFIFSRFIRRLPGDDPQKALNQYSKSGSLDTGILDYTVKYRSDKTLTLDIILETCSAYCELQTIPLSFDLTNGAKISLNDLFAQKTIVELNTQVRKNIRAQIDTFLVQHPESKDESFYTTCATPDMENPEYPGYVKAFALQKDKLVFLNGRCSSHAELTSDGLGDFTTTIPIMALRNQLTPYGQYLFSTDNQRPILLPPNPDNKLMYGTLGKSMRIVLNVNCERKNFYGDYFYEKFGTPIELTGKCGSENNQHYELKTKDMVNPEEKITLDLKDGIYQGIWESNGKTLPVRFEGHASKGL</sequence>
<evidence type="ECO:0000313" key="2">
    <source>
        <dbReference type="EMBL" id="EBZ8649290.1"/>
    </source>
</evidence>
<evidence type="ECO:0000313" key="3">
    <source>
        <dbReference type="EMBL" id="ECK9660271.1"/>
    </source>
</evidence>
<dbReference type="AlphaFoldDB" id="A0A5H8NFF0"/>
<name>A0A5H8NFF0_SALET</name>
<proteinExistence type="predicted"/>
<protein>
    <submittedName>
        <fullName evidence="3">Uncharacterized protein</fullName>
    </submittedName>
</protein>
<dbReference type="EMBL" id="AAJEEO010000002">
    <property type="protein sequence ID" value="ECK9660271.1"/>
    <property type="molecule type" value="Genomic_DNA"/>
</dbReference>
<dbReference type="EMBL" id="AAHSMS010000016">
    <property type="protein sequence ID" value="EBZ8649290.1"/>
    <property type="molecule type" value="Genomic_DNA"/>
</dbReference>
<reference evidence="3" key="1">
    <citation type="submission" date="2019-05" db="EMBL/GenBank/DDBJ databases">
        <authorList>
            <person name="Ashton P.M."/>
            <person name="Dallman T."/>
            <person name="Nair S."/>
            <person name="De Pinna E."/>
            <person name="Peters T."/>
            <person name="Grant K."/>
        </authorList>
    </citation>
    <scope>NUCLEOTIDE SEQUENCE</scope>
    <source>
        <strain evidence="2">638096</strain>
        <strain evidence="3">741676</strain>
    </source>
</reference>
<gene>
    <name evidence="2" type="ORF">EHB58_13950</name>
    <name evidence="3" type="ORF">FE762_03465</name>
</gene>
<feature type="signal peptide" evidence="1">
    <location>
        <begin position="1"/>
        <end position="19"/>
    </location>
</feature>
<keyword evidence="1" id="KW-0732">Signal</keyword>
<comment type="caution">
    <text evidence="3">The sequence shown here is derived from an EMBL/GenBank/DDBJ whole genome shotgun (WGS) entry which is preliminary data.</text>
</comment>
<feature type="chain" id="PRO_5036142955" evidence="1">
    <location>
        <begin position="20"/>
        <end position="352"/>
    </location>
</feature>
<organism evidence="3">
    <name type="scientific">Salmonella enterica subsp. enterica serovar Hull</name>
    <dbReference type="NCBI Taxonomy" id="1403564"/>
    <lineage>
        <taxon>Bacteria</taxon>
        <taxon>Pseudomonadati</taxon>
        <taxon>Pseudomonadota</taxon>
        <taxon>Gammaproteobacteria</taxon>
        <taxon>Enterobacterales</taxon>
        <taxon>Enterobacteriaceae</taxon>
        <taxon>Salmonella</taxon>
    </lineage>
</organism>
<accession>A0A5H8NFF0</accession>